<reference evidence="2" key="2">
    <citation type="journal article" date="2022" name="Microbiol. Resour. Announc.">
        <title>Metagenome Sequencing to Explore Phylogenomics of Terrestrial Cyanobacteria.</title>
        <authorList>
            <person name="Ward R.D."/>
            <person name="Stajich J.E."/>
            <person name="Johansen J.R."/>
            <person name="Huntemann M."/>
            <person name="Clum A."/>
            <person name="Foster B."/>
            <person name="Foster B."/>
            <person name="Roux S."/>
            <person name="Palaniappan K."/>
            <person name="Varghese N."/>
            <person name="Mukherjee S."/>
            <person name="Reddy T.B.K."/>
            <person name="Daum C."/>
            <person name="Copeland A."/>
            <person name="Chen I.A."/>
            <person name="Ivanova N.N."/>
            <person name="Kyrpides N.C."/>
            <person name="Shapiro N."/>
            <person name="Eloe-Fadrosh E.A."/>
            <person name="Pietrasiak N."/>
        </authorList>
    </citation>
    <scope>NUCLEOTIDE SEQUENCE</scope>
    <source>
        <strain evidence="2">GSE-NOS-MK-12-04C</strain>
    </source>
</reference>
<dbReference type="Proteomes" id="UP000729701">
    <property type="component" value="Unassembled WGS sequence"/>
</dbReference>
<dbReference type="EMBL" id="JAHHGZ010000031">
    <property type="protein sequence ID" value="MBW4670486.1"/>
    <property type="molecule type" value="Genomic_DNA"/>
</dbReference>
<sequence length="244" mass="25853">MSKLSKLASFFVASTLGLSVLASMPAAKAGVSIVPSTEGEIKLLNNGDCLSLAPCIDTTSLGYTVTSLDYDPNYNPSLLFADNSSTANNYGIGIQFDLPDVGTNPLAGINIFRPIAMKKVGLDEKGQLEVGRFLFDFMGKTISEVTLDFHDVELSSSSGILKVNGNPLSQLLTKGLNNNIQTLVLKDVKSFEVQLGTIGSPFPTGDGVDLNVKVPEPAMTASLGLFAMVGVFGLRKRQNVTKIS</sequence>
<evidence type="ECO:0000256" key="1">
    <source>
        <dbReference type="SAM" id="SignalP"/>
    </source>
</evidence>
<dbReference type="AlphaFoldDB" id="A0A951QRS3"/>
<feature type="chain" id="PRO_5037647274" evidence="1">
    <location>
        <begin position="30"/>
        <end position="244"/>
    </location>
</feature>
<feature type="signal peptide" evidence="1">
    <location>
        <begin position="1"/>
        <end position="29"/>
    </location>
</feature>
<dbReference type="InterPro" id="IPR013424">
    <property type="entry name" value="Ice-binding_C"/>
</dbReference>
<dbReference type="NCBIfam" id="NF038121">
    <property type="entry name" value="PEP_CTERM_LEVG"/>
    <property type="match status" value="1"/>
</dbReference>
<keyword evidence="1" id="KW-0732">Signal</keyword>
<gene>
    <name evidence="2" type="ORF">KME60_24480</name>
</gene>
<protein>
    <submittedName>
        <fullName evidence="2">LEVG family PEP-CTERM protein</fullName>
    </submittedName>
</protein>
<dbReference type="NCBIfam" id="TIGR02595">
    <property type="entry name" value="PEP_CTERM"/>
    <property type="match status" value="1"/>
</dbReference>
<evidence type="ECO:0000313" key="3">
    <source>
        <dbReference type="Proteomes" id="UP000729701"/>
    </source>
</evidence>
<proteinExistence type="predicted"/>
<evidence type="ECO:0000313" key="2">
    <source>
        <dbReference type="EMBL" id="MBW4670486.1"/>
    </source>
</evidence>
<name>A0A951QRS3_9CYAN</name>
<organism evidence="2 3">
    <name type="scientific">Cyanomargarita calcarea GSE-NOS-MK-12-04C</name>
    <dbReference type="NCBI Taxonomy" id="2839659"/>
    <lineage>
        <taxon>Bacteria</taxon>
        <taxon>Bacillati</taxon>
        <taxon>Cyanobacteriota</taxon>
        <taxon>Cyanophyceae</taxon>
        <taxon>Nostocales</taxon>
        <taxon>Cyanomargaritaceae</taxon>
        <taxon>Cyanomargarita</taxon>
    </lineage>
</organism>
<reference evidence="2" key="1">
    <citation type="submission" date="2021-05" db="EMBL/GenBank/DDBJ databases">
        <authorList>
            <person name="Pietrasiak N."/>
            <person name="Ward R."/>
            <person name="Stajich J.E."/>
            <person name="Kurbessoian T."/>
        </authorList>
    </citation>
    <scope>NUCLEOTIDE SEQUENCE</scope>
    <source>
        <strain evidence="2">GSE-NOS-MK-12-04C</strain>
    </source>
</reference>
<comment type="caution">
    <text evidence="2">The sequence shown here is derived from an EMBL/GenBank/DDBJ whole genome shotgun (WGS) entry which is preliminary data.</text>
</comment>
<accession>A0A951QRS3</accession>